<feature type="transmembrane region" description="Helical" evidence="1">
    <location>
        <begin position="164"/>
        <end position="182"/>
    </location>
</feature>
<accession>A0ABW4IHB1</accession>
<sequence length="215" mass="24917">MSDNIVKYSFFGKSVWLRVLVAISFLLLLSVIKMVFLNNNLHLDLWVQELFALYKTPQLTKVVLFITGIGDYPVMITFYVFLIIWLLIKHKNKFLSLKIAFIALASVGLMHILKNIFKRTRPVSDILEPVGYSFPSGHSMNSLVFFCMLIFICQYYLKQRSWRVIVSVLFTLCFLLIGMSRVYLEVHYFTDVVAGFCVGFIWLYAGDSICGYRRG</sequence>
<feature type="domain" description="Phosphatidic acid phosphatase type 2/haloperoxidase" evidence="2">
    <location>
        <begin position="94"/>
        <end position="207"/>
    </location>
</feature>
<comment type="caution">
    <text evidence="3">The sequence shown here is derived from an EMBL/GenBank/DDBJ whole genome shotgun (WGS) entry which is preliminary data.</text>
</comment>
<keyword evidence="1" id="KW-0472">Membrane</keyword>
<evidence type="ECO:0000313" key="3">
    <source>
        <dbReference type="EMBL" id="MFD1631342.1"/>
    </source>
</evidence>
<feature type="transmembrane region" description="Helical" evidence="1">
    <location>
        <begin position="188"/>
        <end position="205"/>
    </location>
</feature>
<evidence type="ECO:0000256" key="1">
    <source>
        <dbReference type="SAM" id="Phobius"/>
    </source>
</evidence>
<evidence type="ECO:0000259" key="2">
    <source>
        <dbReference type="SMART" id="SM00014"/>
    </source>
</evidence>
<dbReference type="PANTHER" id="PTHR14969:SF13">
    <property type="entry name" value="AT30094P"/>
    <property type="match status" value="1"/>
</dbReference>
<dbReference type="SMART" id="SM00014">
    <property type="entry name" value="acidPPc"/>
    <property type="match status" value="1"/>
</dbReference>
<keyword evidence="1" id="KW-1133">Transmembrane helix</keyword>
<dbReference type="InterPro" id="IPR000326">
    <property type="entry name" value="PAP2/HPO"/>
</dbReference>
<dbReference type="Gene3D" id="1.20.144.10">
    <property type="entry name" value="Phosphatidic acid phosphatase type 2/haloperoxidase"/>
    <property type="match status" value="2"/>
</dbReference>
<dbReference type="Proteomes" id="UP001597118">
    <property type="component" value="Unassembled WGS sequence"/>
</dbReference>
<keyword evidence="4" id="KW-1185">Reference proteome</keyword>
<dbReference type="EMBL" id="JBHUDG010000046">
    <property type="protein sequence ID" value="MFD1631342.1"/>
    <property type="molecule type" value="Genomic_DNA"/>
</dbReference>
<dbReference type="InterPro" id="IPR036938">
    <property type="entry name" value="PAP2/HPO_sf"/>
</dbReference>
<dbReference type="CDD" id="cd03392">
    <property type="entry name" value="PAP2_like_2"/>
    <property type="match status" value="1"/>
</dbReference>
<dbReference type="PANTHER" id="PTHR14969">
    <property type="entry name" value="SPHINGOSINE-1-PHOSPHATE PHOSPHOHYDROLASE"/>
    <property type="match status" value="1"/>
</dbReference>
<feature type="transmembrane region" description="Helical" evidence="1">
    <location>
        <begin position="15"/>
        <end position="36"/>
    </location>
</feature>
<proteinExistence type="predicted"/>
<evidence type="ECO:0000313" key="4">
    <source>
        <dbReference type="Proteomes" id="UP001597118"/>
    </source>
</evidence>
<dbReference type="Pfam" id="PF01569">
    <property type="entry name" value="PAP2"/>
    <property type="match status" value="1"/>
</dbReference>
<feature type="transmembrane region" description="Helical" evidence="1">
    <location>
        <begin position="62"/>
        <end position="87"/>
    </location>
</feature>
<dbReference type="SUPFAM" id="SSF48317">
    <property type="entry name" value="Acid phosphatase/Vanadium-dependent haloperoxidase"/>
    <property type="match status" value="1"/>
</dbReference>
<reference evidence="4" key="1">
    <citation type="journal article" date="2019" name="Int. J. Syst. Evol. Microbiol.">
        <title>The Global Catalogue of Microorganisms (GCM) 10K type strain sequencing project: providing services to taxonomists for standard genome sequencing and annotation.</title>
        <authorList>
            <consortium name="The Broad Institute Genomics Platform"/>
            <consortium name="The Broad Institute Genome Sequencing Center for Infectious Disease"/>
            <person name="Wu L."/>
            <person name="Ma J."/>
        </authorList>
    </citation>
    <scope>NUCLEOTIDE SEQUENCE [LARGE SCALE GENOMIC DNA]</scope>
    <source>
        <strain evidence="4">CCUG 53762</strain>
    </source>
</reference>
<organism evidence="3 4">
    <name type="scientific">Pseudopedobacter beijingensis</name>
    <dbReference type="NCBI Taxonomy" id="1207056"/>
    <lineage>
        <taxon>Bacteria</taxon>
        <taxon>Pseudomonadati</taxon>
        <taxon>Bacteroidota</taxon>
        <taxon>Sphingobacteriia</taxon>
        <taxon>Sphingobacteriales</taxon>
        <taxon>Sphingobacteriaceae</taxon>
        <taxon>Pseudopedobacter</taxon>
    </lineage>
</organism>
<protein>
    <submittedName>
        <fullName evidence="3">Phosphatase PAP2 family protein</fullName>
    </submittedName>
</protein>
<dbReference type="RefSeq" id="WP_379663711.1">
    <property type="nucleotide sequence ID" value="NZ_JBHUDG010000046.1"/>
</dbReference>
<keyword evidence="1" id="KW-0812">Transmembrane</keyword>
<feature type="transmembrane region" description="Helical" evidence="1">
    <location>
        <begin position="99"/>
        <end position="117"/>
    </location>
</feature>
<name>A0ABW4IHB1_9SPHI</name>
<gene>
    <name evidence="3" type="ORF">ACFSAH_15810</name>
</gene>
<feature type="transmembrane region" description="Helical" evidence="1">
    <location>
        <begin position="137"/>
        <end position="157"/>
    </location>
</feature>